<dbReference type="eggNOG" id="COG0040">
    <property type="taxonomic scope" value="Bacteria"/>
</dbReference>
<name>B4W0W0_9CYAN</name>
<evidence type="ECO:0000259" key="13">
    <source>
        <dbReference type="Pfam" id="PF08029"/>
    </source>
</evidence>
<keyword evidence="9 11" id="KW-0368">Histidine biosynthesis</keyword>
<protein>
    <recommendedName>
        <fullName evidence="5 11">ATP phosphoribosyltransferase</fullName>
        <shortName evidence="11">ATP-PRT</shortName>
        <shortName evidence="11">ATP-PRTase</shortName>
        <ecNumber evidence="4 11">2.4.2.17</ecNumber>
    </recommendedName>
</protein>
<dbReference type="GO" id="GO:0005524">
    <property type="term" value="F:ATP binding"/>
    <property type="evidence" value="ECO:0007669"/>
    <property type="project" value="UniProtKB-KW"/>
</dbReference>
<feature type="domain" description="Histidine biosynthesis HisG C-terminal" evidence="13">
    <location>
        <begin position="238"/>
        <end position="317"/>
    </location>
</feature>
<evidence type="ECO:0000313" key="15">
    <source>
        <dbReference type="Proteomes" id="UP000003835"/>
    </source>
</evidence>
<organism evidence="14 15">
    <name type="scientific">Coleofasciculus chthonoplastes PCC 7420</name>
    <dbReference type="NCBI Taxonomy" id="118168"/>
    <lineage>
        <taxon>Bacteria</taxon>
        <taxon>Bacillati</taxon>
        <taxon>Cyanobacteriota</taxon>
        <taxon>Cyanophyceae</taxon>
        <taxon>Coleofasciculales</taxon>
        <taxon>Coleofasciculaceae</taxon>
        <taxon>Coleofasciculus</taxon>
    </lineage>
</organism>
<dbReference type="HAMAP" id="MF_00079">
    <property type="entry name" value="HisG_Long"/>
    <property type="match status" value="1"/>
</dbReference>
<dbReference type="STRING" id="118168.MC7420_8277"/>
<dbReference type="NCBIfam" id="TIGR00070">
    <property type="entry name" value="hisG"/>
    <property type="match status" value="1"/>
</dbReference>
<evidence type="ECO:0000256" key="3">
    <source>
        <dbReference type="ARBA" id="ARBA00007955"/>
    </source>
</evidence>
<dbReference type="Proteomes" id="UP000003835">
    <property type="component" value="Unassembled WGS sequence"/>
</dbReference>
<keyword evidence="11" id="KW-0067">ATP-binding</keyword>
<dbReference type="SUPFAM" id="SSF53850">
    <property type="entry name" value="Periplasmic binding protein-like II"/>
    <property type="match status" value="1"/>
</dbReference>
<keyword evidence="15" id="KW-1185">Reference proteome</keyword>
<keyword evidence="7 11" id="KW-0328">Glycosyltransferase</keyword>
<proteinExistence type="inferred from homology"/>
<dbReference type="InterPro" id="IPR020621">
    <property type="entry name" value="ATP-PRT_HisG_long"/>
</dbReference>
<dbReference type="GO" id="GO:0000105">
    <property type="term" value="P:L-histidine biosynthetic process"/>
    <property type="evidence" value="ECO:0007669"/>
    <property type="project" value="UniProtKB-UniRule"/>
</dbReference>
<evidence type="ECO:0000259" key="12">
    <source>
        <dbReference type="Pfam" id="PF01634"/>
    </source>
</evidence>
<dbReference type="InterPro" id="IPR015867">
    <property type="entry name" value="N-reg_PII/ATP_PRibTrfase_C"/>
</dbReference>
<evidence type="ECO:0000256" key="11">
    <source>
        <dbReference type="HAMAP-Rule" id="MF_00079"/>
    </source>
</evidence>
<dbReference type="Pfam" id="PF01634">
    <property type="entry name" value="HisG"/>
    <property type="match status" value="1"/>
</dbReference>
<dbReference type="CDD" id="cd13593">
    <property type="entry name" value="PBP2_HisGL3"/>
    <property type="match status" value="1"/>
</dbReference>
<comment type="activity regulation">
    <text evidence="11">Feedback inhibited by histidine.</text>
</comment>
<dbReference type="InterPro" id="IPR013820">
    <property type="entry name" value="ATP_PRibTrfase_cat"/>
</dbReference>
<dbReference type="GO" id="GO:0005737">
    <property type="term" value="C:cytoplasm"/>
    <property type="evidence" value="ECO:0007669"/>
    <property type="project" value="UniProtKB-SubCell"/>
</dbReference>
<evidence type="ECO:0000256" key="8">
    <source>
        <dbReference type="ARBA" id="ARBA00022679"/>
    </source>
</evidence>
<evidence type="ECO:0000256" key="1">
    <source>
        <dbReference type="ARBA" id="ARBA00000915"/>
    </source>
</evidence>
<dbReference type="AlphaFoldDB" id="B4W0W0"/>
<feature type="domain" description="ATP phosphoribosyltransferase catalytic" evidence="12">
    <location>
        <begin position="57"/>
        <end position="224"/>
    </location>
</feature>
<keyword evidence="6 11" id="KW-0028">Amino-acid biosynthesis</keyword>
<evidence type="ECO:0000256" key="4">
    <source>
        <dbReference type="ARBA" id="ARBA00011946"/>
    </source>
</evidence>
<evidence type="ECO:0000256" key="7">
    <source>
        <dbReference type="ARBA" id="ARBA00022676"/>
    </source>
</evidence>
<dbReference type="Gene3D" id="3.40.190.10">
    <property type="entry name" value="Periplasmic binding protein-like II"/>
    <property type="match status" value="2"/>
</dbReference>
<evidence type="ECO:0000313" key="14">
    <source>
        <dbReference type="EMBL" id="EDX72185.1"/>
    </source>
</evidence>
<dbReference type="PANTHER" id="PTHR21403:SF8">
    <property type="entry name" value="ATP PHOSPHORIBOSYLTRANSFERASE"/>
    <property type="match status" value="1"/>
</dbReference>
<dbReference type="InterPro" id="IPR013115">
    <property type="entry name" value="HisG_C"/>
</dbReference>
<keyword evidence="11" id="KW-0460">Magnesium</keyword>
<dbReference type="EMBL" id="DS989866">
    <property type="protein sequence ID" value="EDX72185.1"/>
    <property type="molecule type" value="Genomic_DNA"/>
</dbReference>
<dbReference type="PROSITE" id="PS01316">
    <property type="entry name" value="ATP_P_PHORIBOSYLTR"/>
    <property type="match status" value="1"/>
</dbReference>
<dbReference type="HOGENOM" id="CLU_038115_0_0_3"/>
<evidence type="ECO:0000256" key="6">
    <source>
        <dbReference type="ARBA" id="ARBA00022605"/>
    </source>
</evidence>
<accession>B4W0W0</accession>
<gene>
    <name evidence="11" type="primary">hisG</name>
    <name evidence="14" type="ORF">MC7420_8277</name>
</gene>
<keyword evidence="8 11" id="KW-0808">Transferase</keyword>
<dbReference type="PANTHER" id="PTHR21403">
    <property type="entry name" value="ATP PHOSPHORIBOSYLTRANSFERASE ATP-PRTASE"/>
    <property type="match status" value="1"/>
</dbReference>
<dbReference type="Pfam" id="PF08029">
    <property type="entry name" value="HisG_C"/>
    <property type="match status" value="1"/>
</dbReference>
<dbReference type="EC" id="2.4.2.17" evidence="4 11"/>
<evidence type="ECO:0000256" key="5">
    <source>
        <dbReference type="ARBA" id="ARBA00020998"/>
    </source>
</evidence>
<dbReference type="InterPro" id="IPR001348">
    <property type="entry name" value="ATP_PRibTrfase_HisG"/>
</dbReference>
<dbReference type="OrthoDB" id="9801867at2"/>
<dbReference type="Gene3D" id="3.30.70.120">
    <property type="match status" value="1"/>
</dbReference>
<comment type="pathway">
    <text evidence="2 11">Amino-acid biosynthesis; L-histidine biosynthesis; L-histidine from 5-phospho-alpha-D-ribose 1-diphosphate: step 1/9.</text>
</comment>
<dbReference type="GO" id="GO:0000287">
    <property type="term" value="F:magnesium ion binding"/>
    <property type="evidence" value="ECO:0007669"/>
    <property type="project" value="UniProtKB-UniRule"/>
</dbReference>
<keyword evidence="11" id="KW-0547">Nucleotide-binding</keyword>
<comment type="function">
    <text evidence="10 11">Catalyzes the condensation of ATP and 5-phosphoribose 1-diphosphate to form N'-(5'-phosphoribosyl)-ATP (PR-ATP). Has a crucial role in the pathway because the rate of histidine biosynthesis seems to be controlled primarily by regulation of HisG enzymatic activity.</text>
</comment>
<reference evidence="14 15" key="1">
    <citation type="submission" date="2008-07" db="EMBL/GenBank/DDBJ databases">
        <authorList>
            <person name="Tandeau de Marsac N."/>
            <person name="Ferriera S."/>
            <person name="Johnson J."/>
            <person name="Kravitz S."/>
            <person name="Beeson K."/>
            <person name="Sutton G."/>
            <person name="Rogers Y.-H."/>
            <person name="Friedman R."/>
            <person name="Frazier M."/>
            <person name="Venter J.C."/>
        </authorList>
    </citation>
    <scope>NUCLEOTIDE SEQUENCE [LARGE SCALE GENOMIC DNA]</scope>
    <source>
        <strain evidence="14 15">PCC 7420</strain>
    </source>
</reference>
<dbReference type="InterPro" id="IPR018198">
    <property type="entry name" value="ATP_PRibTrfase_CS"/>
</dbReference>
<comment type="subcellular location">
    <subcellularLocation>
        <location evidence="11">Cytoplasm</location>
    </subcellularLocation>
</comment>
<comment type="cofactor">
    <cofactor evidence="11">
        <name>Mg(2+)</name>
        <dbReference type="ChEBI" id="CHEBI:18420"/>
    </cofactor>
</comment>
<dbReference type="SUPFAM" id="SSF54913">
    <property type="entry name" value="GlnB-like"/>
    <property type="match status" value="1"/>
</dbReference>
<dbReference type="NCBIfam" id="TIGR03455">
    <property type="entry name" value="HisG_C-term"/>
    <property type="match status" value="1"/>
</dbReference>
<evidence type="ECO:0000256" key="2">
    <source>
        <dbReference type="ARBA" id="ARBA00004667"/>
    </source>
</evidence>
<keyword evidence="11" id="KW-0963">Cytoplasm</keyword>
<evidence type="ECO:0000256" key="10">
    <source>
        <dbReference type="ARBA" id="ARBA00024861"/>
    </source>
</evidence>
<dbReference type="InterPro" id="IPR011322">
    <property type="entry name" value="N-reg_PII-like_a/b"/>
</dbReference>
<comment type="similarity">
    <text evidence="3 11">Belongs to the ATP phosphoribosyltransferase family. Long subfamily.</text>
</comment>
<evidence type="ECO:0000256" key="9">
    <source>
        <dbReference type="ARBA" id="ARBA00023102"/>
    </source>
</evidence>
<dbReference type="GO" id="GO:0003879">
    <property type="term" value="F:ATP phosphoribosyltransferase activity"/>
    <property type="evidence" value="ECO:0007669"/>
    <property type="project" value="UniProtKB-UniRule"/>
</dbReference>
<sequence length="342" mass="37572">MTNHQSPVRLALPSKGALERSTSSLLSACGMSVFRPSDRQYFGSIPSLPQINVLFQRAADIFTKVEEGSVDLGITGYDVVCEEGVGHDNVVVIHDRLGYGKCELVLAVPESWVDVSSIEDLAELTLLFKEKGKNLRIATKYPNLTRDWLYEKLIVNFSLVSVQGAMEAAPSMGYADMIADVTSTGTTLRENRLKRITGGTLLKSQACLIGNKRLLQDDPTKLDTTKTILELIEANLNAKKYVSITANVRGKSADEVGNYLVNHSELSGLTGLRGPTIAKVYSKEDKDWYAVTIVVEQNMLLAAVNHLRKAGGSDMTITSPDYVFGSQSQNYQVFLERLKEDS</sequence>
<dbReference type="UniPathway" id="UPA00031">
    <property type="reaction ID" value="UER00006"/>
</dbReference>
<comment type="catalytic activity">
    <reaction evidence="1 11">
        <text>1-(5-phospho-beta-D-ribosyl)-ATP + diphosphate = 5-phospho-alpha-D-ribose 1-diphosphate + ATP</text>
        <dbReference type="Rhea" id="RHEA:18473"/>
        <dbReference type="ChEBI" id="CHEBI:30616"/>
        <dbReference type="ChEBI" id="CHEBI:33019"/>
        <dbReference type="ChEBI" id="CHEBI:58017"/>
        <dbReference type="ChEBI" id="CHEBI:73183"/>
        <dbReference type="EC" id="2.4.2.17"/>
    </reaction>
</comment>
<keyword evidence="11" id="KW-0479">Metal-binding</keyword>